<organism evidence="1 2">
    <name type="scientific">Kuenenia stuttgartiensis</name>
    <dbReference type="NCBI Taxonomy" id="174633"/>
    <lineage>
        <taxon>Bacteria</taxon>
        <taxon>Pseudomonadati</taxon>
        <taxon>Planctomycetota</taxon>
        <taxon>Candidatus Brocadiia</taxon>
        <taxon>Candidatus Brocadiales</taxon>
        <taxon>Candidatus Brocadiaceae</taxon>
        <taxon>Candidatus Kuenenia</taxon>
    </lineage>
</organism>
<name>A0A2C9CJD5_KUEST</name>
<sequence length="78" mass="8782">MDKKDICGQEERMRITLNGEIKECPAGTTIEKLLELYTIDKHRTAVELNAQIIPRKEHSSRIVKDTDVLEVVTFVGGG</sequence>
<protein>
    <recommendedName>
        <fullName evidence="3">Thiamine biosynthesis protein ThiS</fullName>
    </recommendedName>
</protein>
<dbReference type="PANTHER" id="PTHR34472:SF1">
    <property type="entry name" value="SULFUR CARRIER PROTEIN THIS"/>
    <property type="match status" value="1"/>
</dbReference>
<evidence type="ECO:0000313" key="1">
    <source>
        <dbReference type="EMBL" id="SOH04877.1"/>
    </source>
</evidence>
<dbReference type="Pfam" id="PF02597">
    <property type="entry name" value="ThiS"/>
    <property type="match status" value="1"/>
</dbReference>
<accession>A0A2C9CJD5</accession>
<dbReference type="NCBIfam" id="TIGR01683">
    <property type="entry name" value="thiS"/>
    <property type="match status" value="1"/>
</dbReference>
<evidence type="ECO:0008006" key="3">
    <source>
        <dbReference type="Google" id="ProtNLM"/>
    </source>
</evidence>
<dbReference type="OrthoDB" id="9798559at2"/>
<dbReference type="KEGG" id="kst:KSMBR1_2389"/>
<dbReference type="CDD" id="cd00565">
    <property type="entry name" value="Ubl_ThiS"/>
    <property type="match status" value="1"/>
</dbReference>
<dbReference type="PANTHER" id="PTHR34472">
    <property type="entry name" value="SULFUR CARRIER PROTEIN THIS"/>
    <property type="match status" value="1"/>
</dbReference>
<reference evidence="2" key="1">
    <citation type="submission" date="2017-10" db="EMBL/GenBank/DDBJ databases">
        <authorList>
            <person name="Frank J."/>
        </authorList>
    </citation>
    <scope>NUCLEOTIDE SEQUENCE [LARGE SCALE GENOMIC DNA]</scope>
</reference>
<dbReference type="Gene3D" id="3.10.20.30">
    <property type="match status" value="1"/>
</dbReference>
<dbReference type="InterPro" id="IPR016155">
    <property type="entry name" value="Mopterin_synth/thiamin_S_b"/>
</dbReference>
<dbReference type="RefSeq" id="WP_099325541.1">
    <property type="nucleotide sequence ID" value="NZ_LT934425.1"/>
</dbReference>
<dbReference type="InterPro" id="IPR012675">
    <property type="entry name" value="Beta-grasp_dom_sf"/>
</dbReference>
<dbReference type="InterPro" id="IPR003749">
    <property type="entry name" value="ThiS/MoaD-like"/>
</dbReference>
<proteinExistence type="predicted"/>
<dbReference type="AlphaFoldDB" id="A0A2C9CJD5"/>
<keyword evidence="2" id="KW-1185">Reference proteome</keyword>
<evidence type="ECO:0000313" key="2">
    <source>
        <dbReference type="Proteomes" id="UP000221734"/>
    </source>
</evidence>
<dbReference type="EMBL" id="LT934425">
    <property type="protein sequence ID" value="SOH04877.1"/>
    <property type="molecule type" value="Genomic_DNA"/>
</dbReference>
<dbReference type="SUPFAM" id="SSF54285">
    <property type="entry name" value="MoaD/ThiS"/>
    <property type="match status" value="1"/>
</dbReference>
<gene>
    <name evidence="1" type="primary">thiS</name>
    <name evidence="1" type="ORF">KSMBR1_2389</name>
</gene>
<dbReference type="InterPro" id="IPR010035">
    <property type="entry name" value="Thi_S"/>
</dbReference>
<dbReference type="Proteomes" id="UP000221734">
    <property type="component" value="Chromosome Kuenenia_stuttgartiensis_MBR1"/>
</dbReference>